<dbReference type="AlphaFoldDB" id="A0A1H7WSE5"/>
<gene>
    <name evidence="1" type="ORF">SAMN04488008_1133</name>
</gene>
<sequence length="41" mass="5001">MEVYVKPLVKRIKMRYNFIDYSVKRLLTARMLAYTTIITNF</sequence>
<keyword evidence="2" id="KW-1185">Reference proteome</keyword>
<dbReference type="STRING" id="228957.SAMN04488008_1133"/>
<dbReference type="Proteomes" id="UP000198990">
    <property type="component" value="Unassembled WGS sequence"/>
</dbReference>
<proteinExistence type="predicted"/>
<evidence type="ECO:0000313" key="2">
    <source>
        <dbReference type="Proteomes" id="UP000198990"/>
    </source>
</evidence>
<protein>
    <submittedName>
        <fullName evidence="1">Uncharacterized protein</fullName>
    </submittedName>
</protein>
<organism evidence="1 2">
    <name type="scientific">Maribacter orientalis</name>
    <dbReference type="NCBI Taxonomy" id="228957"/>
    <lineage>
        <taxon>Bacteria</taxon>
        <taxon>Pseudomonadati</taxon>
        <taxon>Bacteroidota</taxon>
        <taxon>Flavobacteriia</taxon>
        <taxon>Flavobacteriales</taxon>
        <taxon>Flavobacteriaceae</taxon>
        <taxon>Maribacter</taxon>
    </lineage>
</organism>
<evidence type="ECO:0000313" key="1">
    <source>
        <dbReference type="EMBL" id="SEM24480.1"/>
    </source>
</evidence>
<dbReference type="EMBL" id="FNZN01000013">
    <property type="protein sequence ID" value="SEM24480.1"/>
    <property type="molecule type" value="Genomic_DNA"/>
</dbReference>
<name>A0A1H7WSE5_9FLAO</name>
<reference evidence="2" key="1">
    <citation type="submission" date="2016-10" db="EMBL/GenBank/DDBJ databases">
        <authorList>
            <person name="Varghese N."/>
            <person name="Submissions S."/>
        </authorList>
    </citation>
    <scope>NUCLEOTIDE SEQUENCE [LARGE SCALE GENOMIC DNA]</scope>
    <source>
        <strain evidence="2">DSM 16471</strain>
    </source>
</reference>
<accession>A0A1H7WSE5</accession>